<keyword evidence="2" id="KW-1185">Reference proteome</keyword>
<dbReference type="EMBL" id="SDGZ01000008">
    <property type="protein sequence ID" value="TYC50554.1"/>
    <property type="molecule type" value="Genomic_DNA"/>
</dbReference>
<organism evidence="1 2">
    <name type="scientific">Weissella muntiaci</name>
    <dbReference type="NCBI Taxonomy" id="2508881"/>
    <lineage>
        <taxon>Bacteria</taxon>
        <taxon>Bacillati</taxon>
        <taxon>Bacillota</taxon>
        <taxon>Bacilli</taxon>
        <taxon>Lactobacillales</taxon>
        <taxon>Lactobacillaceae</taxon>
        <taxon>Weissella</taxon>
    </lineage>
</organism>
<dbReference type="RefSeq" id="WP_148622026.1">
    <property type="nucleotide sequence ID" value="NZ_SDGZ01000008.1"/>
</dbReference>
<accession>A0A6C2C9G5</accession>
<reference evidence="1 2" key="1">
    <citation type="submission" date="2019-01" db="EMBL/GenBank/DDBJ databases">
        <title>Weissella sp. nov., a novel lactic acid bacterium isolated from animal feces.</title>
        <authorList>
            <person name="Wang L.-T."/>
        </authorList>
    </citation>
    <scope>NUCLEOTIDE SEQUENCE [LARGE SCALE GENOMIC DNA]</scope>
    <source>
        <strain evidence="1 2">8H-2</strain>
    </source>
</reference>
<dbReference type="AlphaFoldDB" id="A0A6C2C9G5"/>
<proteinExistence type="predicted"/>
<gene>
    <name evidence="1" type="ORF">ESZ50_02475</name>
</gene>
<evidence type="ECO:0000313" key="2">
    <source>
        <dbReference type="Proteomes" id="UP000371977"/>
    </source>
</evidence>
<evidence type="ECO:0000313" key="1">
    <source>
        <dbReference type="EMBL" id="TYC50554.1"/>
    </source>
</evidence>
<comment type="caution">
    <text evidence="1">The sequence shown here is derived from an EMBL/GenBank/DDBJ whole genome shotgun (WGS) entry which is preliminary data.</text>
</comment>
<dbReference type="Proteomes" id="UP000371977">
    <property type="component" value="Unassembled WGS sequence"/>
</dbReference>
<sequence>MKVMIDVNIEQLDQMLQNVLKKMRSMKVDDNSLPAVLGISADTLETYLTGISPKIRIKNLYKIIMLNRIFDNMNDEGLLKYISWKLEYETNTKALKQNYFESFPNTLEANRSEELLQHLMAKKRKLFETNAELQRKIEIAETPLKFTISQYETARVKVSEYSSSELSNRLDVSRVTAGKLVKSIKEEPNDSSLTLSRISSINERL</sequence>
<name>A0A6C2C9G5_9LACO</name>
<protein>
    <submittedName>
        <fullName evidence="1">Uncharacterized protein</fullName>
    </submittedName>
</protein>